<dbReference type="EMBL" id="GL946332">
    <property type="protein sequence ID" value="EGN91121.1"/>
    <property type="molecule type" value="Genomic_DNA"/>
</dbReference>
<proteinExistence type="predicted"/>
<dbReference type="OrthoDB" id="3344688at2759"/>
<name>F8QKP9_SERL3</name>
<reference evidence="2" key="1">
    <citation type="journal article" date="2011" name="Science">
        <title>The plant cell wall-decomposing machinery underlies the functional diversity of forest fungi.</title>
        <authorList>
            <person name="Eastwood D.C."/>
            <person name="Floudas D."/>
            <person name="Binder M."/>
            <person name="Majcherczyk A."/>
            <person name="Schneider P."/>
            <person name="Aerts A."/>
            <person name="Asiegbu F.O."/>
            <person name="Baker S.E."/>
            <person name="Barry K."/>
            <person name="Bendiksby M."/>
            <person name="Blumentritt M."/>
            <person name="Coutinho P.M."/>
            <person name="Cullen D."/>
            <person name="de Vries R.P."/>
            <person name="Gathman A."/>
            <person name="Goodell B."/>
            <person name="Henrissat B."/>
            <person name="Ihrmark K."/>
            <person name="Kauserud H."/>
            <person name="Kohler A."/>
            <person name="LaButti K."/>
            <person name="Lapidus A."/>
            <person name="Lavin J.L."/>
            <person name="Lee Y.-H."/>
            <person name="Lindquist E."/>
            <person name="Lilly W."/>
            <person name="Lucas S."/>
            <person name="Morin E."/>
            <person name="Murat C."/>
            <person name="Oguiza J.A."/>
            <person name="Park J."/>
            <person name="Pisabarro A.G."/>
            <person name="Riley R."/>
            <person name="Rosling A."/>
            <person name="Salamov A."/>
            <person name="Schmidt O."/>
            <person name="Schmutz J."/>
            <person name="Skrede I."/>
            <person name="Stenlid J."/>
            <person name="Wiebenga A."/>
            <person name="Xie X."/>
            <person name="Kuees U."/>
            <person name="Hibbett D.S."/>
            <person name="Hoffmeister D."/>
            <person name="Hoegberg N."/>
            <person name="Martin F."/>
            <person name="Grigoriev I.V."/>
            <person name="Watkinson S.C."/>
        </authorList>
    </citation>
    <scope>NUCLEOTIDE SEQUENCE [LARGE SCALE GENOMIC DNA]</scope>
    <source>
        <strain evidence="2">strain S7.3</strain>
    </source>
</reference>
<dbReference type="InParanoid" id="F8QKP9"/>
<keyword evidence="2" id="KW-1185">Reference proteome</keyword>
<gene>
    <name evidence="1" type="ORF">SERLA73DRAFT_81093</name>
</gene>
<dbReference type="STRING" id="936435.F8QKP9"/>
<dbReference type="AlphaFoldDB" id="F8QKP9"/>
<dbReference type="OMA" id="KMDLQHC"/>
<sequence length="73" mass="8244">MLKMDLQHCTVTIKQLSFLHEIHISKGEAVIRYVPTGDMVADILTKPLTHEKHWKFSKAMGLRLHSSGSDKTG</sequence>
<dbReference type="Proteomes" id="UP000008063">
    <property type="component" value="Unassembled WGS sequence"/>
</dbReference>
<protein>
    <submittedName>
        <fullName evidence="1">Uncharacterized protein</fullName>
    </submittedName>
</protein>
<organism evidence="2">
    <name type="scientific">Serpula lacrymans var. lacrymans (strain S7.3)</name>
    <name type="common">Dry rot fungus</name>
    <dbReference type="NCBI Taxonomy" id="936435"/>
    <lineage>
        <taxon>Eukaryota</taxon>
        <taxon>Fungi</taxon>
        <taxon>Dikarya</taxon>
        <taxon>Basidiomycota</taxon>
        <taxon>Agaricomycotina</taxon>
        <taxon>Agaricomycetes</taxon>
        <taxon>Agaricomycetidae</taxon>
        <taxon>Boletales</taxon>
        <taxon>Coniophorineae</taxon>
        <taxon>Serpulaceae</taxon>
        <taxon>Serpula</taxon>
    </lineage>
</organism>
<evidence type="ECO:0000313" key="1">
    <source>
        <dbReference type="EMBL" id="EGN91121.1"/>
    </source>
</evidence>
<accession>F8QKP9</accession>
<evidence type="ECO:0000313" key="2">
    <source>
        <dbReference type="Proteomes" id="UP000008063"/>
    </source>
</evidence>
<dbReference type="HOGENOM" id="CLU_001650_16_0_1"/>